<keyword evidence="2" id="KW-1185">Reference proteome</keyword>
<reference evidence="1 2" key="1">
    <citation type="journal article" date="2022" name="New Phytol.">
        <title>Ecological generalism drives hyperdiversity of secondary metabolite gene clusters in xylarialean endophytes.</title>
        <authorList>
            <person name="Franco M.E.E."/>
            <person name="Wisecaver J.H."/>
            <person name="Arnold A.E."/>
            <person name="Ju Y.M."/>
            <person name="Slot J.C."/>
            <person name="Ahrendt S."/>
            <person name="Moore L.P."/>
            <person name="Eastman K.E."/>
            <person name="Scott K."/>
            <person name="Konkel Z."/>
            <person name="Mondo S.J."/>
            <person name="Kuo A."/>
            <person name="Hayes R.D."/>
            <person name="Haridas S."/>
            <person name="Andreopoulos B."/>
            <person name="Riley R."/>
            <person name="LaButti K."/>
            <person name="Pangilinan J."/>
            <person name="Lipzen A."/>
            <person name="Amirebrahimi M."/>
            <person name="Yan J."/>
            <person name="Adam C."/>
            <person name="Keymanesh K."/>
            <person name="Ng V."/>
            <person name="Louie K."/>
            <person name="Northen T."/>
            <person name="Drula E."/>
            <person name="Henrissat B."/>
            <person name="Hsieh H.M."/>
            <person name="Youens-Clark K."/>
            <person name="Lutzoni F."/>
            <person name="Miadlikowska J."/>
            <person name="Eastwood D.C."/>
            <person name="Hamelin R.C."/>
            <person name="Grigoriev I.V."/>
            <person name="U'Ren J.M."/>
        </authorList>
    </citation>
    <scope>NUCLEOTIDE SEQUENCE [LARGE SCALE GENOMIC DNA]</scope>
    <source>
        <strain evidence="1 2">ER1909</strain>
    </source>
</reference>
<sequence>MTQQISPDATAKAQPWMKWFTPGKVPATVHRAIEVYSDGENGGGYIGTPATEFDHVTI</sequence>
<name>A0ACC0D1F5_9PEZI</name>
<proteinExistence type="predicted"/>
<dbReference type="Proteomes" id="UP001497680">
    <property type="component" value="Unassembled WGS sequence"/>
</dbReference>
<gene>
    <name evidence="1" type="ORF">F4821DRAFT_259773</name>
</gene>
<comment type="caution">
    <text evidence="1">The sequence shown here is derived from an EMBL/GenBank/DDBJ whole genome shotgun (WGS) entry which is preliminary data.</text>
</comment>
<evidence type="ECO:0000313" key="2">
    <source>
        <dbReference type="Proteomes" id="UP001497680"/>
    </source>
</evidence>
<protein>
    <submittedName>
        <fullName evidence="1">Uncharacterized protein</fullName>
    </submittedName>
</protein>
<accession>A0ACC0D1F5</accession>
<organism evidence="1 2">
    <name type="scientific">Hypoxylon rubiginosum</name>
    <dbReference type="NCBI Taxonomy" id="110542"/>
    <lineage>
        <taxon>Eukaryota</taxon>
        <taxon>Fungi</taxon>
        <taxon>Dikarya</taxon>
        <taxon>Ascomycota</taxon>
        <taxon>Pezizomycotina</taxon>
        <taxon>Sordariomycetes</taxon>
        <taxon>Xylariomycetidae</taxon>
        <taxon>Xylariales</taxon>
        <taxon>Hypoxylaceae</taxon>
        <taxon>Hypoxylon</taxon>
    </lineage>
</organism>
<dbReference type="EMBL" id="MU394314">
    <property type="protein sequence ID" value="KAI6086536.1"/>
    <property type="molecule type" value="Genomic_DNA"/>
</dbReference>
<evidence type="ECO:0000313" key="1">
    <source>
        <dbReference type="EMBL" id="KAI6086536.1"/>
    </source>
</evidence>